<keyword evidence="4" id="KW-0472">Membrane</keyword>
<evidence type="ECO:0000256" key="3">
    <source>
        <dbReference type="ARBA" id="ARBA00023027"/>
    </source>
</evidence>
<evidence type="ECO:0000256" key="4">
    <source>
        <dbReference type="SAM" id="Phobius"/>
    </source>
</evidence>
<dbReference type="PANTHER" id="PTHR43245">
    <property type="entry name" value="BIFUNCTIONAL POLYMYXIN RESISTANCE PROTEIN ARNA"/>
    <property type="match status" value="1"/>
</dbReference>
<dbReference type="Gene3D" id="3.40.50.720">
    <property type="entry name" value="NAD(P)-binding Rossmann-like Domain"/>
    <property type="match status" value="1"/>
</dbReference>
<name>A0A2P2JPC6_RHIMU</name>
<organism evidence="6">
    <name type="scientific">Rhizophora mucronata</name>
    <name type="common">Asiatic mangrove</name>
    <dbReference type="NCBI Taxonomy" id="61149"/>
    <lineage>
        <taxon>Eukaryota</taxon>
        <taxon>Viridiplantae</taxon>
        <taxon>Streptophyta</taxon>
        <taxon>Embryophyta</taxon>
        <taxon>Tracheophyta</taxon>
        <taxon>Spermatophyta</taxon>
        <taxon>Magnoliopsida</taxon>
        <taxon>eudicotyledons</taxon>
        <taxon>Gunneridae</taxon>
        <taxon>Pentapetalae</taxon>
        <taxon>rosids</taxon>
        <taxon>fabids</taxon>
        <taxon>Malpighiales</taxon>
        <taxon>Rhizophoraceae</taxon>
        <taxon>Rhizophora</taxon>
    </lineage>
</organism>
<feature type="transmembrane region" description="Helical" evidence="4">
    <location>
        <begin position="383"/>
        <end position="402"/>
    </location>
</feature>
<dbReference type="PANTHER" id="PTHR43245:SF51">
    <property type="entry name" value="SHORT CHAIN DEHYDROGENASE_REDUCTASE FAMILY 42E, MEMBER 2"/>
    <property type="match status" value="1"/>
</dbReference>
<dbReference type="EMBL" id="GGEC01014834">
    <property type="protein sequence ID" value="MBW95317.1"/>
    <property type="molecule type" value="Transcribed_RNA"/>
</dbReference>
<evidence type="ECO:0000256" key="1">
    <source>
        <dbReference type="ARBA" id="ARBA00009219"/>
    </source>
</evidence>
<keyword evidence="4" id="KW-0812">Transmembrane</keyword>
<keyword evidence="3" id="KW-0520">NAD</keyword>
<feature type="transmembrane region" description="Helical" evidence="4">
    <location>
        <begin position="457"/>
        <end position="474"/>
    </location>
</feature>
<feature type="domain" description="3-beta hydroxysteroid dehydrogenase/isomerase" evidence="5">
    <location>
        <begin position="15"/>
        <end position="294"/>
    </location>
</feature>
<keyword evidence="2" id="KW-0560">Oxidoreductase</keyword>
<dbReference type="InterPro" id="IPR050177">
    <property type="entry name" value="Lipid_A_modif_metabolic_enz"/>
</dbReference>
<sequence>MHLSENEGIEDNTFVVMGGLGFVGSALCLELVRRGARQVRSFDLRPSSPWSTILINHGVRCIQGDLVCKQDVEKALRGADCVFHLASYGMSGKEMLQLGRVDEININGTCHVLEACLELGITRLVYVSTYNVVFGGKEIVNGNEALRYFPVDDHVDAYGRSKSIAEQLVLKHNGHPLKKNKGKFLYTCAIRPAAIYGPGEERHLPRIISLAKLGLLVFKVGDSNVKTDWVYIDNLVIALLLASMGLLDDIPGRKEGHPAAAGQPYFISDGLPINSFEFLQPLLRSLDYDLPKASLSVHHALKLGRIFQAIYIILYPCLNRWWLPQPFILPAEVYKVGVTHYFSFLKAKQELGYVPMVSPQEGMAATISYWEDRKRKSLDGPTLYVWLFAVVGMITLFCAAYLPDIGPVPIFRALSLFFFQSMWVIRTVFLLSAAAHIGEAVYAWRLAKRVDPANAKGWFWQTLALGIFSLRFLLKRART</sequence>
<dbReference type="GO" id="GO:0016616">
    <property type="term" value="F:oxidoreductase activity, acting on the CH-OH group of donors, NAD or NADP as acceptor"/>
    <property type="evidence" value="ECO:0007669"/>
    <property type="project" value="InterPro"/>
</dbReference>
<evidence type="ECO:0000313" key="6">
    <source>
        <dbReference type="EMBL" id="MBW95317.1"/>
    </source>
</evidence>
<feature type="transmembrane region" description="Helical" evidence="4">
    <location>
        <begin position="414"/>
        <end position="437"/>
    </location>
</feature>
<proteinExistence type="inferred from homology"/>
<comment type="similarity">
    <text evidence="1">Belongs to the 3-beta-HSD family.</text>
</comment>
<accession>A0A2P2JPC6</accession>
<dbReference type="InterPro" id="IPR002225">
    <property type="entry name" value="3Beta_OHSteriod_DH/Estase"/>
</dbReference>
<protein>
    <recommendedName>
        <fullName evidence="5">3-beta hydroxysteroid dehydrogenase/isomerase domain-containing protein</fullName>
    </recommendedName>
</protein>
<dbReference type="AlphaFoldDB" id="A0A2P2JPC6"/>
<evidence type="ECO:0000256" key="2">
    <source>
        <dbReference type="ARBA" id="ARBA00023002"/>
    </source>
</evidence>
<keyword evidence="4" id="KW-1133">Transmembrane helix</keyword>
<dbReference type="InterPro" id="IPR036291">
    <property type="entry name" value="NAD(P)-bd_dom_sf"/>
</dbReference>
<dbReference type="Pfam" id="PF14934">
    <property type="entry name" value="TMEM254"/>
    <property type="match status" value="1"/>
</dbReference>
<reference evidence="6" key="1">
    <citation type="submission" date="2018-02" db="EMBL/GenBank/DDBJ databases">
        <title>Rhizophora mucronata_Transcriptome.</title>
        <authorList>
            <person name="Meera S.P."/>
            <person name="Sreeshan A."/>
            <person name="Augustine A."/>
        </authorList>
    </citation>
    <scope>NUCLEOTIDE SEQUENCE</scope>
    <source>
        <tissue evidence="6">Leaf</tissue>
    </source>
</reference>
<dbReference type="InterPro" id="IPR028110">
    <property type="entry name" value="TMEM254"/>
</dbReference>
<dbReference type="Pfam" id="PF01073">
    <property type="entry name" value="3Beta_HSD"/>
    <property type="match status" value="1"/>
</dbReference>
<evidence type="ECO:0000259" key="5">
    <source>
        <dbReference type="Pfam" id="PF01073"/>
    </source>
</evidence>
<dbReference type="FunFam" id="3.40.50.720:FF:000138">
    <property type="entry name" value="Short-chain dehydrogenase/reductase family 42E member 1"/>
    <property type="match status" value="1"/>
</dbReference>
<dbReference type="SUPFAM" id="SSF51735">
    <property type="entry name" value="NAD(P)-binding Rossmann-fold domains"/>
    <property type="match status" value="1"/>
</dbReference>
<dbReference type="GO" id="GO:0006694">
    <property type="term" value="P:steroid biosynthetic process"/>
    <property type="evidence" value="ECO:0007669"/>
    <property type="project" value="InterPro"/>
</dbReference>
<feature type="transmembrane region" description="Helical" evidence="4">
    <location>
        <begin position="12"/>
        <end position="32"/>
    </location>
</feature>